<evidence type="ECO:0000256" key="1">
    <source>
        <dbReference type="SAM" id="Phobius"/>
    </source>
</evidence>
<keyword evidence="3" id="KW-1185">Reference proteome</keyword>
<dbReference type="AlphaFoldDB" id="A0A3S9WDN4"/>
<reference evidence="2 3" key="1">
    <citation type="submission" date="2018-08" db="EMBL/GenBank/DDBJ databases">
        <title>Microbacterium lemovicicum sp. nov., a bacterium isolated from a natural uranium-rich soil.</title>
        <authorList>
            <person name="ORTET P."/>
        </authorList>
    </citation>
    <scope>NUCLEOTIDE SEQUENCE [LARGE SCALE GENOMIC DNA]</scope>
    <source>
        <strain evidence="2 3">Viu22</strain>
    </source>
</reference>
<evidence type="ECO:0000313" key="2">
    <source>
        <dbReference type="EMBL" id="AZS38183.1"/>
    </source>
</evidence>
<dbReference type="KEGG" id="mlv:CVS47_02834"/>
<sequence length="220" mass="24448">MIILHGSNSPTPMPTIDVVVTNWPQDWSSFVGSLIASGVALLIAVGGVFLDRRARRKERTLTAAQEARGITVSRVPAPDDQATSQMSFTVRNATRQPITDIAFLPNPVYLSNQYWSWTAASALKIEYLEPGGARTVDGNWNGAMDDDWFGMLPSPDLYWTDSLGNQVIRMGDKPPVVYTRSDAQQVIAKRARELRRDFLERAWNHANPDKGGQMPPDYEG</sequence>
<proteinExistence type="predicted"/>
<keyword evidence="1" id="KW-0812">Transmembrane</keyword>
<evidence type="ECO:0000313" key="3">
    <source>
        <dbReference type="Proteomes" id="UP000276888"/>
    </source>
</evidence>
<organism evidence="2 3">
    <name type="scientific">Microbacterium lemovicicum</name>
    <dbReference type="NCBI Taxonomy" id="1072463"/>
    <lineage>
        <taxon>Bacteria</taxon>
        <taxon>Bacillati</taxon>
        <taxon>Actinomycetota</taxon>
        <taxon>Actinomycetes</taxon>
        <taxon>Micrococcales</taxon>
        <taxon>Microbacteriaceae</taxon>
        <taxon>Microbacterium</taxon>
    </lineage>
</organism>
<name>A0A3S9WDN4_9MICO</name>
<gene>
    <name evidence="2" type="ORF">CVS47_02834</name>
</gene>
<accession>A0A3S9WDN4</accession>
<feature type="transmembrane region" description="Helical" evidence="1">
    <location>
        <begin position="30"/>
        <end position="50"/>
    </location>
</feature>
<keyword evidence="1" id="KW-0472">Membrane</keyword>
<protein>
    <submittedName>
        <fullName evidence="2">Uncharacterized protein</fullName>
    </submittedName>
</protein>
<dbReference type="Proteomes" id="UP000276888">
    <property type="component" value="Chromosome"/>
</dbReference>
<dbReference type="EMBL" id="CP031423">
    <property type="protein sequence ID" value="AZS38183.1"/>
    <property type="molecule type" value="Genomic_DNA"/>
</dbReference>
<dbReference type="RefSeq" id="WP_127096648.1">
    <property type="nucleotide sequence ID" value="NZ_CP031423.1"/>
</dbReference>
<keyword evidence="1" id="KW-1133">Transmembrane helix</keyword>